<evidence type="ECO:0000256" key="1">
    <source>
        <dbReference type="ARBA" id="ARBA00003195"/>
    </source>
</evidence>
<keyword evidence="14" id="KW-1185">Reference proteome</keyword>
<dbReference type="GO" id="GO:0032981">
    <property type="term" value="P:mitochondrial respiratory chain complex I assembly"/>
    <property type="evidence" value="ECO:0007669"/>
    <property type="project" value="TreeGrafter"/>
</dbReference>
<comment type="subcellular location">
    <subcellularLocation>
        <location evidence="2">Mitochondrion inner membrane</location>
        <topology evidence="2">Single-pass membrane protein</topology>
        <orientation evidence="2">Matrix side</orientation>
    </subcellularLocation>
</comment>
<proteinExistence type="inferred from homology"/>
<comment type="similarity">
    <text evidence="3">Belongs to the complex I NDUFB3 subunit family.</text>
</comment>
<dbReference type="Pfam" id="PF08122">
    <property type="entry name" value="NDUF_B12"/>
    <property type="match status" value="1"/>
</dbReference>
<keyword evidence="6 12" id="KW-0812">Transmembrane</keyword>
<dbReference type="GO" id="GO:0022900">
    <property type="term" value="P:electron transport chain"/>
    <property type="evidence" value="ECO:0007669"/>
    <property type="project" value="InterPro"/>
</dbReference>
<evidence type="ECO:0000256" key="10">
    <source>
        <dbReference type="ARBA" id="ARBA00023128"/>
    </source>
</evidence>
<gene>
    <name evidence="13" type="ORF">MSYG_1038</name>
</gene>
<evidence type="ECO:0000256" key="12">
    <source>
        <dbReference type="SAM" id="Phobius"/>
    </source>
</evidence>
<protein>
    <submittedName>
        <fullName evidence="13">Uncharacterized protein</fullName>
    </submittedName>
</protein>
<organism evidence="13 14">
    <name type="scientific">Malassezia sympodialis (strain ATCC 42132)</name>
    <name type="common">Atopic eczema-associated yeast</name>
    <dbReference type="NCBI Taxonomy" id="1230383"/>
    <lineage>
        <taxon>Eukaryota</taxon>
        <taxon>Fungi</taxon>
        <taxon>Dikarya</taxon>
        <taxon>Basidiomycota</taxon>
        <taxon>Ustilaginomycotina</taxon>
        <taxon>Malasseziomycetes</taxon>
        <taxon>Malasseziales</taxon>
        <taxon>Malasseziaceae</taxon>
        <taxon>Malassezia</taxon>
    </lineage>
</organism>
<dbReference type="InterPro" id="IPR012576">
    <property type="entry name" value="NDUFB3"/>
</dbReference>
<evidence type="ECO:0000256" key="8">
    <source>
        <dbReference type="ARBA" id="ARBA00022982"/>
    </source>
</evidence>
<feature type="transmembrane region" description="Helical" evidence="12">
    <location>
        <begin position="25"/>
        <end position="47"/>
    </location>
</feature>
<dbReference type="OMA" id="MFRNIFP"/>
<comment type="function">
    <text evidence="1">Accessory subunit of the mitochondrial membrane respiratory chain NADH dehydrogenase (Complex I), that is believed not to be involved in catalysis. Complex I functions in the transfer of electrons from NADH to the respiratory chain. The immediate electron acceptor for the enzyme is believed to be ubiquinone.</text>
</comment>
<keyword evidence="9 12" id="KW-1133">Transmembrane helix</keyword>
<evidence type="ECO:0000313" key="13">
    <source>
        <dbReference type="EMBL" id="SHO76700.1"/>
    </source>
</evidence>
<reference evidence="14" key="1">
    <citation type="journal article" date="2017" name="Nucleic Acids Res.">
        <title>Proteogenomics produces comprehensive and highly accurate protein-coding gene annotation in a complete genome assembly of Malassezia sympodialis.</title>
        <authorList>
            <person name="Zhu Y."/>
            <person name="Engstroem P.G."/>
            <person name="Tellgren-Roth C."/>
            <person name="Baudo C.D."/>
            <person name="Kennell J.C."/>
            <person name="Sun S."/>
            <person name="Billmyre R.B."/>
            <person name="Schroeder M.S."/>
            <person name="Andersson A."/>
            <person name="Holm T."/>
            <person name="Sigurgeirsson B."/>
            <person name="Wu G."/>
            <person name="Sankaranarayanan S.R."/>
            <person name="Siddharthan R."/>
            <person name="Sanyal K."/>
            <person name="Lundeberg J."/>
            <person name="Nystedt B."/>
            <person name="Boekhout T."/>
            <person name="Dawson T.L. Jr."/>
            <person name="Heitman J."/>
            <person name="Scheynius A."/>
            <person name="Lehtioe J."/>
        </authorList>
    </citation>
    <scope>NUCLEOTIDE SEQUENCE [LARGE SCALE GENOMIC DNA]</scope>
    <source>
        <strain evidence="14">ATCC 42132</strain>
    </source>
</reference>
<evidence type="ECO:0000256" key="6">
    <source>
        <dbReference type="ARBA" id="ARBA00022692"/>
    </source>
</evidence>
<evidence type="ECO:0000256" key="7">
    <source>
        <dbReference type="ARBA" id="ARBA00022792"/>
    </source>
</evidence>
<evidence type="ECO:0000256" key="11">
    <source>
        <dbReference type="ARBA" id="ARBA00023136"/>
    </source>
</evidence>
<evidence type="ECO:0000256" key="9">
    <source>
        <dbReference type="ARBA" id="ARBA00022989"/>
    </source>
</evidence>
<sequence>MSQLYRDPWAKREAWRKHPIFSHGFYFRHMFPGLTLGVGAFVVYCAWEKLGKKPSSHGGH</sequence>
<evidence type="ECO:0000256" key="5">
    <source>
        <dbReference type="ARBA" id="ARBA00022660"/>
    </source>
</evidence>
<keyword evidence="7" id="KW-0999">Mitochondrion inner membrane</keyword>
<accession>A0A1M8A2J5</accession>
<evidence type="ECO:0000256" key="4">
    <source>
        <dbReference type="ARBA" id="ARBA00022448"/>
    </source>
</evidence>
<dbReference type="AlphaFoldDB" id="A0A1M8A2J5"/>
<keyword evidence="8" id="KW-0249">Electron transport</keyword>
<dbReference type="GO" id="GO:0005743">
    <property type="term" value="C:mitochondrial inner membrane"/>
    <property type="evidence" value="ECO:0007669"/>
    <property type="project" value="UniProtKB-SubCell"/>
</dbReference>
<evidence type="ECO:0000313" key="14">
    <source>
        <dbReference type="Proteomes" id="UP000186303"/>
    </source>
</evidence>
<keyword evidence="4" id="KW-0813">Transport</keyword>
<dbReference type="STRING" id="1230383.A0A1M8A2J5"/>
<dbReference type="Proteomes" id="UP000186303">
    <property type="component" value="Chromosome 2"/>
</dbReference>
<evidence type="ECO:0000256" key="2">
    <source>
        <dbReference type="ARBA" id="ARBA00004298"/>
    </source>
</evidence>
<dbReference type="PANTHER" id="PTHR15082:SF2">
    <property type="entry name" value="NADH DEHYDROGENASE [UBIQUINONE] 1 BETA SUBCOMPLEX SUBUNIT 3"/>
    <property type="match status" value="1"/>
</dbReference>
<dbReference type="PANTHER" id="PTHR15082">
    <property type="entry name" value="NADH-UBIQUINONE OXIDOREDUCTASE B12 SUBUNIT"/>
    <property type="match status" value="1"/>
</dbReference>
<evidence type="ECO:0000256" key="3">
    <source>
        <dbReference type="ARBA" id="ARBA00005667"/>
    </source>
</evidence>
<keyword evidence="11 12" id="KW-0472">Membrane</keyword>
<dbReference type="VEuPathDB" id="FungiDB:MSYG_1038"/>
<keyword evidence="10" id="KW-0496">Mitochondrion</keyword>
<dbReference type="OrthoDB" id="521512at2759"/>
<name>A0A1M8A2J5_MALS4</name>
<dbReference type="EMBL" id="LT671822">
    <property type="protein sequence ID" value="SHO76700.1"/>
    <property type="molecule type" value="Genomic_DNA"/>
</dbReference>
<keyword evidence="5" id="KW-0679">Respiratory chain</keyword>